<dbReference type="Gene3D" id="1.10.10.10">
    <property type="entry name" value="Winged helix-like DNA-binding domain superfamily/Winged helix DNA-binding domain"/>
    <property type="match status" value="1"/>
</dbReference>
<feature type="domain" description="RFX-type winged-helix" evidence="3">
    <location>
        <begin position="181"/>
        <end position="256"/>
    </location>
</feature>
<dbReference type="InterPro" id="IPR003150">
    <property type="entry name" value="DNA-bd_RFX"/>
</dbReference>
<feature type="region of interest" description="Disordered" evidence="2">
    <location>
        <begin position="336"/>
        <end position="378"/>
    </location>
</feature>
<feature type="compositionally biased region" description="Low complexity" evidence="2">
    <location>
        <begin position="293"/>
        <end position="303"/>
    </location>
</feature>
<evidence type="ECO:0000259" key="3">
    <source>
        <dbReference type="PROSITE" id="PS51526"/>
    </source>
</evidence>
<feature type="region of interest" description="Disordered" evidence="2">
    <location>
        <begin position="62"/>
        <end position="132"/>
    </location>
</feature>
<dbReference type="AlphaFoldDB" id="A0A1Q3A1J7"/>
<dbReference type="GO" id="GO:0000978">
    <property type="term" value="F:RNA polymerase II cis-regulatory region sequence-specific DNA binding"/>
    <property type="evidence" value="ECO:0007669"/>
    <property type="project" value="TreeGrafter"/>
</dbReference>
<feature type="compositionally biased region" description="Low complexity" evidence="2">
    <location>
        <begin position="91"/>
        <end position="106"/>
    </location>
</feature>
<comment type="caution">
    <text evidence="4">The sequence shown here is derived from an EMBL/GenBank/DDBJ whole genome shotgun (WGS) entry which is preliminary data.</text>
</comment>
<feature type="compositionally biased region" description="Low complexity" evidence="2">
    <location>
        <begin position="62"/>
        <end position="74"/>
    </location>
</feature>
<proteinExistence type="predicted"/>
<dbReference type="PROSITE" id="PS51526">
    <property type="entry name" value="RFX_DBD"/>
    <property type="match status" value="1"/>
</dbReference>
<dbReference type="SUPFAM" id="SSF46785">
    <property type="entry name" value="Winged helix' DNA-binding domain"/>
    <property type="match status" value="1"/>
</dbReference>
<sequence>MEVSTALSSTYSICLLLSRQCSKGSCRQSWQVCPRPATVEKWYIAAVNSANANANVNVGGVPTSSTSPVAAPTSFSHVPESNSNSNGVTPAVAPASGSISSSAASSNDTGFHNFPSETRRNTQEAVARGIAERHRDRPIAEYAAIVKQAEIAVLNMDPQTHSKTLVQTAEQNRERERQVYALLWLMKSCQAQPDSYVPRGRIFAQYAASCAQNGLKPLSQASLGKLIRAVFPDLTTRRLGMRGQSRYHYCGLKLVGPAQNSSETDTPSSMTNKVGLSATAPHSPMPMHLFPQQPSQVSTSASISASSPLLSLQQQQQQQYYQQQQHYQQHYQQQQQQQLYQQQQHQQHGLPHNVNSQISSPSNDYYHPYTHTKSNPIGLEPLTTDRAFNDYESVFMENMYDHIFSNEVPIPSDYALKFPKIPRSQLPAGTDEDIVSALESLYHVHCNTIFEHIRFMRFDQLPNCLVLFGSGSISPQMYNLFTHESLHYWVYECDLITHVSLIKCLSRMVLDFDKVPASSIVKLEEFAKAYDEIISESTIDLPVVMLAHKTEIVKNFSRLVRKLIQLIKYLRETSKILPNFQHMSKDWLSYDNLDDVLYVINRNGYEKIVPMIRQFMSVDVTRFVDELASGVVRLDVFVRRFCEIISSVRDVPAYKIMECIMMFSKVFMADINIEMQQKGYPWYVLDMLFNLLIGYCYELNRFI</sequence>
<dbReference type="InterPro" id="IPR036390">
    <property type="entry name" value="WH_DNA-bd_sf"/>
</dbReference>
<accession>A0A1Q3A1J7</accession>
<evidence type="ECO:0000313" key="4">
    <source>
        <dbReference type="EMBL" id="GAV49539.1"/>
    </source>
</evidence>
<feature type="compositionally biased region" description="Low complexity" evidence="2">
    <location>
        <begin position="336"/>
        <end position="348"/>
    </location>
</feature>
<feature type="region of interest" description="Disordered" evidence="2">
    <location>
        <begin position="257"/>
        <end position="303"/>
    </location>
</feature>
<evidence type="ECO:0000256" key="2">
    <source>
        <dbReference type="SAM" id="MobiDB-lite"/>
    </source>
</evidence>
<dbReference type="EMBL" id="BDGX01000016">
    <property type="protein sequence ID" value="GAV49539.1"/>
    <property type="molecule type" value="Genomic_DNA"/>
</dbReference>
<dbReference type="PANTHER" id="PTHR12619:SF5">
    <property type="entry name" value="TRANSCRIPTION FACTOR RFX4"/>
    <property type="match status" value="1"/>
</dbReference>
<dbReference type="InterPro" id="IPR036388">
    <property type="entry name" value="WH-like_DNA-bd_sf"/>
</dbReference>
<name>A0A1Q3A1J7_ZYGRO</name>
<feature type="compositionally biased region" description="Polar residues" evidence="2">
    <location>
        <begin position="75"/>
        <end position="88"/>
    </location>
</feature>
<dbReference type="PANTHER" id="PTHR12619">
    <property type="entry name" value="RFX TRANSCRIPTION FACTOR FAMILY"/>
    <property type="match status" value="1"/>
</dbReference>
<feature type="compositionally biased region" description="Polar residues" evidence="2">
    <location>
        <begin position="353"/>
        <end position="363"/>
    </location>
</feature>
<reference evidence="4 5" key="1">
    <citation type="submission" date="2016-08" db="EMBL/GenBank/DDBJ databases">
        <title>Draft genome sequence of allopolyploid Zygosaccharomyces rouxii.</title>
        <authorList>
            <person name="Watanabe J."/>
            <person name="Uehara K."/>
            <person name="Mogi Y."/>
            <person name="Tsukioka Y."/>
        </authorList>
    </citation>
    <scope>NUCLEOTIDE SEQUENCE [LARGE SCALE GENOMIC DNA]</scope>
    <source>
        <strain evidence="4 5">NBRC 110957</strain>
    </source>
</reference>
<keyword evidence="1" id="KW-0238">DNA-binding</keyword>
<dbReference type="Proteomes" id="UP000187013">
    <property type="component" value="Unassembled WGS sequence"/>
</dbReference>
<dbReference type="OrthoDB" id="10056949at2759"/>
<evidence type="ECO:0000256" key="1">
    <source>
        <dbReference type="ARBA" id="ARBA00023125"/>
    </source>
</evidence>
<protein>
    <recommendedName>
        <fullName evidence="3">RFX-type winged-helix domain-containing protein</fullName>
    </recommendedName>
</protein>
<dbReference type="Pfam" id="PF25340">
    <property type="entry name" value="BCD_RFX"/>
    <property type="match status" value="1"/>
</dbReference>
<dbReference type="InterPro" id="IPR039779">
    <property type="entry name" value="RFX-like"/>
</dbReference>
<feature type="compositionally biased region" description="Polar residues" evidence="2">
    <location>
        <begin position="258"/>
        <end position="274"/>
    </location>
</feature>
<dbReference type="GO" id="GO:0000981">
    <property type="term" value="F:DNA-binding transcription factor activity, RNA polymerase II-specific"/>
    <property type="evidence" value="ECO:0007669"/>
    <property type="project" value="TreeGrafter"/>
</dbReference>
<dbReference type="Pfam" id="PF02257">
    <property type="entry name" value="RFX_DNA_binding"/>
    <property type="match status" value="1"/>
</dbReference>
<evidence type="ECO:0000313" key="5">
    <source>
        <dbReference type="Proteomes" id="UP000187013"/>
    </source>
</evidence>
<gene>
    <name evidence="4" type="ORF">ZYGR_0P01830</name>
</gene>
<dbReference type="eggNOG" id="KOG3712">
    <property type="taxonomic scope" value="Eukaryota"/>
</dbReference>
<dbReference type="InterPro" id="IPR057321">
    <property type="entry name" value="RFX1-4/6/8-like_BCD"/>
</dbReference>
<organism evidence="4 5">
    <name type="scientific">Zygosaccharomyces rouxii</name>
    <dbReference type="NCBI Taxonomy" id="4956"/>
    <lineage>
        <taxon>Eukaryota</taxon>
        <taxon>Fungi</taxon>
        <taxon>Dikarya</taxon>
        <taxon>Ascomycota</taxon>
        <taxon>Saccharomycotina</taxon>
        <taxon>Saccharomycetes</taxon>
        <taxon>Saccharomycetales</taxon>
        <taxon>Saccharomycetaceae</taxon>
        <taxon>Zygosaccharomyces</taxon>
    </lineage>
</organism>